<dbReference type="EMBL" id="JAWRVE010000264">
    <property type="protein sequence ID" value="KAL1846577.1"/>
    <property type="molecule type" value="Genomic_DNA"/>
</dbReference>
<dbReference type="InterPro" id="IPR039634">
    <property type="entry name" value="Bul1-like"/>
</dbReference>
<proteinExistence type="predicted"/>
<dbReference type="Proteomes" id="UP001583177">
    <property type="component" value="Unassembled WGS sequence"/>
</dbReference>
<gene>
    <name evidence="3" type="ORF">Daus18300_014221</name>
</gene>
<evidence type="ECO:0000313" key="3">
    <source>
        <dbReference type="EMBL" id="KAL1846577.1"/>
    </source>
</evidence>
<dbReference type="InterPro" id="IPR014752">
    <property type="entry name" value="Arrestin-like_C"/>
</dbReference>
<feature type="region of interest" description="Disordered" evidence="1">
    <location>
        <begin position="352"/>
        <end position="420"/>
    </location>
</feature>
<comment type="caution">
    <text evidence="3">The sequence shown here is derived from an EMBL/GenBank/DDBJ whole genome shotgun (WGS) entry which is preliminary data.</text>
</comment>
<dbReference type="PANTHER" id="PTHR31904:SF1">
    <property type="entry name" value="BYPASS OF STOP CODON PROTEIN 5-RELATED"/>
    <property type="match status" value="1"/>
</dbReference>
<feature type="domain" description="Bul1 C-terminal" evidence="2">
    <location>
        <begin position="369"/>
        <end position="460"/>
    </location>
</feature>
<name>A0ABR3VW28_9PEZI</name>
<dbReference type="Gene3D" id="2.60.40.640">
    <property type="match status" value="1"/>
</dbReference>
<reference evidence="3 4" key="1">
    <citation type="journal article" date="2024" name="IMA Fungus">
        <title>IMA Genome - F19 : A genome assembly and annotation guide to empower mycologists, including annotated draft genome sequences of Ceratocystis pirilliformis, Diaporthe australafricana, Fusarium ophioides, Paecilomyces lecythidis, and Sporothrix stenoceras.</title>
        <authorList>
            <person name="Aylward J."/>
            <person name="Wilson A.M."/>
            <person name="Visagie C.M."/>
            <person name="Spraker J."/>
            <person name="Barnes I."/>
            <person name="Buitendag C."/>
            <person name="Ceriani C."/>
            <person name="Del Mar Angel L."/>
            <person name="du Plessis D."/>
            <person name="Fuchs T."/>
            <person name="Gasser K."/>
            <person name="Kramer D."/>
            <person name="Li W."/>
            <person name="Munsamy K."/>
            <person name="Piso A."/>
            <person name="Price J.L."/>
            <person name="Sonnekus B."/>
            <person name="Thomas C."/>
            <person name="van der Nest A."/>
            <person name="van Dijk A."/>
            <person name="van Heerden A."/>
            <person name="van Vuuren N."/>
            <person name="Yilmaz N."/>
            <person name="Duong T.A."/>
            <person name="van der Merwe N.A."/>
            <person name="Wingfield M.J."/>
            <person name="Wingfield B.D."/>
        </authorList>
    </citation>
    <scope>NUCLEOTIDE SEQUENCE [LARGE SCALE GENOMIC DNA]</scope>
    <source>
        <strain evidence="3 4">CMW 18300</strain>
    </source>
</reference>
<protein>
    <recommendedName>
        <fullName evidence="2">Bul1 C-terminal domain-containing protein</fullName>
    </recommendedName>
</protein>
<dbReference type="PANTHER" id="PTHR31904">
    <property type="entry name" value="BYPASS OF STOP CODON PROTEIN 5-RELATED"/>
    <property type="match status" value="1"/>
</dbReference>
<dbReference type="Pfam" id="PF04426">
    <property type="entry name" value="Bul1_C"/>
    <property type="match status" value="1"/>
</dbReference>
<organism evidence="3 4">
    <name type="scientific">Diaporthe australafricana</name>
    <dbReference type="NCBI Taxonomy" id="127596"/>
    <lineage>
        <taxon>Eukaryota</taxon>
        <taxon>Fungi</taxon>
        <taxon>Dikarya</taxon>
        <taxon>Ascomycota</taxon>
        <taxon>Pezizomycotina</taxon>
        <taxon>Sordariomycetes</taxon>
        <taxon>Sordariomycetidae</taxon>
        <taxon>Diaporthales</taxon>
        <taxon>Diaporthaceae</taxon>
        <taxon>Diaporthe</taxon>
    </lineage>
</organism>
<keyword evidence="4" id="KW-1185">Reference proteome</keyword>
<accession>A0ABR3VW28</accession>
<feature type="compositionally biased region" description="Acidic residues" evidence="1">
    <location>
        <begin position="362"/>
        <end position="373"/>
    </location>
</feature>
<feature type="region of interest" description="Disordered" evidence="1">
    <location>
        <begin position="1"/>
        <end position="20"/>
    </location>
</feature>
<sequence length="544" mass="59468">MPSRTSMSTSPSEASSSLSAHARKLGFPKSDVQIHLKNHFKTKTYTSSSVVSGDATFTTQRDVRFDSVEIVLIGCARTKTDGYSAPHESTYTFLKLVMPIPESVYPVPRVLESSRTLSVPFHFVLPNFLTLGACTHKVESDHVKGQHLCLPPSMGSWARGNWEKDDLSPQMADIEYTIRARVWKQPELQARPTKIMESIKSIQVLPIFPEQAPLSISKNDRLYCMSKTKAMRKNLLSAKLGRLTVSAEQPRAVMLRPDGQLAAGTTAQVDLRFEPVSADTPPPKITGISSKITAHTYFSAGPIGSPPNMGDFNKAGVSDRRGVYSTSVNLPSAAPLDKPTWLTYQARRDSGYFTDTAPENTASEEEGDAAEEEDRQRQQQQQRRRRRTSITIANLVRPSKQQNPSSTSSPRRPRSSPVYHTTMVPVAVARLPTAKKTFVPTFHSCIASRVYTLHVSLQVSAAGAGGTVGTSTTLSLDLPLQVGVEPEGIVAGGSEQDGPPGEELPSFEDAVEEAAVDDFFRPRVLSVPEVAFRETSVLPVYGAR</sequence>
<evidence type="ECO:0000259" key="2">
    <source>
        <dbReference type="Pfam" id="PF04426"/>
    </source>
</evidence>
<evidence type="ECO:0000256" key="1">
    <source>
        <dbReference type="SAM" id="MobiDB-lite"/>
    </source>
</evidence>
<evidence type="ECO:0000313" key="4">
    <source>
        <dbReference type="Proteomes" id="UP001583177"/>
    </source>
</evidence>
<dbReference type="InterPro" id="IPR022794">
    <property type="entry name" value="Bul1_C"/>
</dbReference>